<evidence type="ECO:0000313" key="4">
    <source>
        <dbReference type="EMBL" id="OLY79764.1"/>
    </source>
</evidence>
<feature type="region of interest" description="Disordered" evidence="1">
    <location>
        <begin position="1"/>
        <end position="65"/>
    </location>
</feature>
<comment type="caution">
    <text evidence="3">The sequence shown here is derived from an EMBL/GenBank/DDBJ whole genome shotgun (WGS) entry which is preliminary data.</text>
</comment>
<dbReference type="InterPro" id="IPR051494">
    <property type="entry name" value="BSD_domain-containing"/>
</dbReference>
<feature type="domain" description="BSD" evidence="2">
    <location>
        <begin position="354"/>
        <end position="400"/>
    </location>
</feature>
<reference evidence="3 5" key="1">
    <citation type="journal article" date="2016" name="Mol. Biol. Evol.">
        <title>Genome-Wide Survey of Gut Fungi (Harpellales) Reveals the First Horizontally Transferred Ubiquitin Gene from a Mosquito Host.</title>
        <authorList>
            <person name="Wang Y."/>
            <person name="White M.M."/>
            <person name="Kvist S."/>
            <person name="Moncalvo J.M."/>
        </authorList>
    </citation>
    <scope>NUCLEOTIDE SEQUENCE [LARGE SCALE GENOMIC DNA]</scope>
    <source>
        <strain evidence="3 5">ALG-7-W6</strain>
    </source>
</reference>
<feature type="region of interest" description="Disordered" evidence="1">
    <location>
        <begin position="417"/>
        <end position="488"/>
    </location>
</feature>
<dbReference type="AlphaFoldDB" id="A0A1R0GRZ1"/>
<organism evidence="3 5">
    <name type="scientific">Smittium mucronatum</name>
    <dbReference type="NCBI Taxonomy" id="133383"/>
    <lineage>
        <taxon>Eukaryota</taxon>
        <taxon>Fungi</taxon>
        <taxon>Fungi incertae sedis</taxon>
        <taxon>Zoopagomycota</taxon>
        <taxon>Kickxellomycotina</taxon>
        <taxon>Harpellomycetes</taxon>
        <taxon>Harpellales</taxon>
        <taxon>Legeriomycetaceae</taxon>
        <taxon>Smittium</taxon>
    </lineage>
</organism>
<dbReference type="OrthoDB" id="73788at2759"/>
<evidence type="ECO:0000256" key="1">
    <source>
        <dbReference type="SAM" id="MobiDB-lite"/>
    </source>
</evidence>
<sequence length="488" mass="54757">MDRAESNPIVPKETDDACNPGNPENSEIAPLETPKTENTQQDVGDSIVLIDEKDPRQNEKSLENSKETSIFGISNIWGAKITNSLTLESIFSQVKKGSEEFAKDCQDDLADISSFLKTGVDIASKGINKGYLQLKTNVQQELEDIKAEKGTPIENEIQVDERGIPIVADEKDFEKVQESISDTTDLINSKAASGIEAISNMARRISEPSTKDPNNTDSQTGLGDYFNKSSMEFGSILQGIKGNFNKASIDLQKQKLSSIVQKIGSDLDEFAKKAISITGPENQNSETDTATGSQSLMEKHKNSLLSELQANENTFLVDPSQIVELQNTQSQINYPMSLQGQDVINLYNDFLKEFEYDSKTSQSLLDYSKEMKNQFKVLVPTQISEVEFWTRYNFRVWQFDYENERKKKLVRELESTSNDDDFDWDMDDDEKESNSIEIIQVEEVNGKASENGSAETKAPKGSEKNKKNKQVENSNEKKNEGDESDSWE</sequence>
<reference evidence="3" key="2">
    <citation type="submission" date="2017-01" db="EMBL/GenBank/DDBJ databases">
        <authorList>
            <person name="Mah S.A."/>
            <person name="Swanson W.J."/>
            <person name="Moy G.W."/>
            <person name="Vacquier V.D."/>
        </authorList>
    </citation>
    <scope>NUCLEOTIDE SEQUENCE</scope>
    <source>
        <strain evidence="3">ALG-7-W6</strain>
    </source>
</reference>
<dbReference type="EMBL" id="LSSL01004111">
    <property type="protein sequence ID" value="OLY79764.1"/>
    <property type="molecule type" value="Genomic_DNA"/>
</dbReference>
<dbReference type="Pfam" id="PF03909">
    <property type="entry name" value="BSD"/>
    <property type="match status" value="1"/>
</dbReference>
<feature type="compositionally biased region" description="Acidic residues" evidence="1">
    <location>
        <begin position="417"/>
        <end position="431"/>
    </location>
</feature>
<dbReference type="EMBL" id="LSSL01004217">
    <property type="protein sequence ID" value="OLY79646.1"/>
    <property type="molecule type" value="Genomic_DNA"/>
</dbReference>
<protein>
    <recommendedName>
        <fullName evidence="2">BSD domain-containing protein</fullName>
    </recommendedName>
</protein>
<gene>
    <name evidence="4" type="ORF">AYI68_g6159</name>
    <name evidence="3" type="ORF">AYI68_g6280</name>
</gene>
<dbReference type="PROSITE" id="PS50858">
    <property type="entry name" value="BSD"/>
    <property type="match status" value="1"/>
</dbReference>
<proteinExistence type="predicted"/>
<dbReference type="Gene3D" id="1.10.3970.10">
    <property type="entry name" value="BSD domain"/>
    <property type="match status" value="1"/>
</dbReference>
<evidence type="ECO:0000313" key="5">
    <source>
        <dbReference type="Proteomes" id="UP000187455"/>
    </source>
</evidence>
<dbReference type="Proteomes" id="UP000187455">
    <property type="component" value="Unassembled WGS sequence"/>
</dbReference>
<accession>A0A1R0GRZ1</accession>
<evidence type="ECO:0000259" key="2">
    <source>
        <dbReference type="PROSITE" id="PS50858"/>
    </source>
</evidence>
<dbReference type="SUPFAM" id="SSF140383">
    <property type="entry name" value="BSD domain-like"/>
    <property type="match status" value="1"/>
</dbReference>
<dbReference type="InterPro" id="IPR035925">
    <property type="entry name" value="BSD_dom_sf"/>
</dbReference>
<dbReference type="PANTHER" id="PTHR16019:SF5">
    <property type="entry name" value="BSD DOMAIN-CONTAINING PROTEIN 1"/>
    <property type="match status" value="1"/>
</dbReference>
<dbReference type="GO" id="GO:0005737">
    <property type="term" value="C:cytoplasm"/>
    <property type="evidence" value="ECO:0007669"/>
    <property type="project" value="TreeGrafter"/>
</dbReference>
<keyword evidence="5" id="KW-1185">Reference proteome</keyword>
<feature type="compositionally biased region" description="Basic and acidic residues" evidence="1">
    <location>
        <begin position="50"/>
        <end position="65"/>
    </location>
</feature>
<dbReference type="InterPro" id="IPR005607">
    <property type="entry name" value="BSD_dom"/>
</dbReference>
<evidence type="ECO:0000313" key="3">
    <source>
        <dbReference type="EMBL" id="OLY79646.1"/>
    </source>
</evidence>
<name>A0A1R0GRZ1_9FUNG</name>
<dbReference type="PANTHER" id="PTHR16019">
    <property type="entry name" value="SYNAPSE-ASSOCIATED PROTEIN"/>
    <property type="match status" value="1"/>
</dbReference>